<sequence>MMFDVRSFHEYDQQNVTFSKDPLSKPGQGPNIKFLPEVESVRKAVEELKQQNINKIIAVGHARIDIDKRIAKEVDGVDIVVGGHTNTFLYTGKPPSTEIRYGKYPLEMRSKSNPLSKKVLVVQAFAYGKYLGNLTADFDDNGDLTSWSGNPKLLDNSVAQDPTVLGQVQQWKAEVTKVSEVQVGSSFVFLNATKPGCMLKECNLGNVVTDAMVFHYAHLSASEEQWTDASIALQNSVSITASITVSAQDSYVTFFSAYITSTRYIDQCSTVTTRCVR</sequence>
<name>A0ABN8MNN5_9CNID</name>
<dbReference type="InterPro" id="IPR008334">
    <property type="entry name" value="5'-Nucleotdase_C"/>
</dbReference>
<keyword evidence="6" id="KW-1185">Reference proteome</keyword>
<accession>A0ABN8MNN5</accession>
<dbReference type="InterPro" id="IPR029052">
    <property type="entry name" value="Metallo-depent_PP-like"/>
</dbReference>
<comment type="catalytic activity">
    <reaction evidence="1">
        <text>a ribonucleoside 5'-phosphate + H2O = a ribonucleoside + phosphate</text>
        <dbReference type="Rhea" id="RHEA:12484"/>
        <dbReference type="ChEBI" id="CHEBI:15377"/>
        <dbReference type="ChEBI" id="CHEBI:18254"/>
        <dbReference type="ChEBI" id="CHEBI:43474"/>
        <dbReference type="ChEBI" id="CHEBI:58043"/>
        <dbReference type="EC" id="3.1.3.5"/>
    </reaction>
</comment>
<reference evidence="5 6" key="1">
    <citation type="submission" date="2022-05" db="EMBL/GenBank/DDBJ databases">
        <authorList>
            <consortium name="Genoscope - CEA"/>
            <person name="William W."/>
        </authorList>
    </citation>
    <scope>NUCLEOTIDE SEQUENCE [LARGE SCALE GENOMIC DNA]</scope>
</reference>
<organism evidence="5 6">
    <name type="scientific">Porites lobata</name>
    <dbReference type="NCBI Taxonomy" id="104759"/>
    <lineage>
        <taxon>Eukaryota</taxon>
        <taxon>Metazoa</taxon>
        <taxon>Cnidaria</taxon>
        <taxon>Anthozoa</taxon>
        <taxon>Hexacorallia</taxon>
        <taxon>Scleractinia</taxon>
        <taxon>Fungiina</taxon>
        <taxon>Poritidae</taxon>
        <taxon>Porites</taxon>
    </lineage>
</organism>
<dbReference type="SUPFAM" id="SSF55816">
    <property type="entry name" value="5'-nucleotidase (syn. UDP-sugar hydrolase), C-terminal domain"/>
    <property type="match status" value="1"/>
</dbReference>
<dbReference type="Pfam" id="PF02872">
    <property type="entry name" value="5_nucleotid_C"/>
    <property type="match status" value="1"/>
</dbReference>
<dbReference type="PANTHER" id="PTHR11575">
    <property type="entry name" value="5'-NUCLEOTIDASE-RELATED"/>
    <property type="match status" value="1"/>
</dbReference>
<evidence type="ECO:0000256" key="2">
    <source>
        <dbReference type="ARBA" id="ARBA00006654"/>
    </source>
</evidence>
<comment type="similarity">
    <text evidence="2">Belongs to the 5'-nucleotidase family.</text>
</comment>
<feature type="domain" description="5'-Nucleotidase C-terminal" evidence="4">
    <location>
        <begin position="191"/>
        <end position="258"/>
    </location>
</feature>
<evidence type="ECO:0000313" key="5">
    <source>
        <dbReference type="EMBL" id="CAH3032554.1"/>
    </source>
</evidence>
<dbReference type="PANTHER" id="PTHR11575:SF24">
    <property type="entry name" value="5'-NUCLEOTIDASE"/>
    <property type="match status" value="1"/>
</dbReference>
<comment type="caution">
    <text evidence="5">The sequence shown here is derived from an EMBL/GenBank/DDBJ whole genome shotgun (WGS) entry which is preliminary data.</text>
</comment>
<dbReference type="Gene3D" id="3.90.780.10">
    <property type="entry name" value="5'-Nucleotidase, C-terminal domain"/>
    <property type="match status" value="1"/>
</dbReference>
<proteinExistence type="inferred from homology"/>
<dbReference type="InterPro" id="IPR006179">
    <property type="entry name" value="5_nucleotidase/apyrase"/>
</dbReference>
<dbReference type="SUPFAM" id="SSF56300">
    <property type="entry name" value="Metallo-dependent phosphatases"/>
    <property type="match status" value="1"/>
</dbReference>
<dbReference type="Gene3D" id="3.60.21.10">
    <property type="match status" value="1"/>
</dbReference>
<dbReference type="PRINTS" id="PR01607">
    <property type="entry name" value="APYRASEFAMLY"/>
</dbReference>
<dbReference type="EC" id="3.1.3.5" evidence="3"/>
<dbReference type="EMBL" id="CALNXK010000001">
    <property type="protein sequence ID" value="CAH3032554.1"/>
    <property type="molecule type" value="Genomic_DNA"/>
</dbReference>
<evidence type="ECO:0000259" key="4">
    <source>
        <dbReference type="Pfam" id="PF02872"/>
    </source>
</evidence>
<evidence type="ECO:0000313" key="6">
    <source>
        <dbReference type="Proteomes" id="UP001159405"/>
    </source>
</evidence>
<gene>
    <name evidence="5" type="ORF">PLOB_00000009</name>
</gene>
<evidence type="ECO:0000256" key="1">
    <source>
        <dbReference type="ARBA" id="ARBA00000815"/>
    </source>
</evidence>
<evidence type="ECO:0000256" key="3">
    <source>
        <dbReference type="ARBA" id="ARBA00012643"/>
    </source>
</evidence>
<dbReference type="InterPro" id="IPR036907">
    <property type="entry name" value="5'-Nucleotdase_C_sf"/>
</dbReference>
<protein>
    <recommendedName>
        <fullName evidence="3">5'-nucleotidase</fullName>
        <ecNumber evidence="3">3.1.3.5</ecNumber>
    </recommendedName>
</protein>
<dbReference type="Proteomes" id="UP001159405">
    <property type="component" value="Unassembled WGS sequence"/>
</dbReference>